<dbReference type="Proteomes" id="UP000053660">
    <property type="component" value="Unassembled WGS sequence"/>
</dbReference>
<feature type="domain" description="Apple" evidence="1">
    <location>
        <begin position="3"/>
        <end position="75"/>
    </location>
</feature>
<evidence type="ECO:0000313" key="2">
    <source>
        <dbReference type="EMBL" id="KHJ86834.1"/>
    </source>
</evidence>
<keyword evidence="3" id="KW-1185">Reference proteome</keyword>
<accession>A0A0B1SPE9</accession>
<evidence type="ECO:0000259" key="1">
    <source>
        <dbReference type="PROSITE" id="PS50948"/>
    </source>
</evidence>
<name>A0A0B1SPE9_OESDE</name>
<gene>
    <name evidence="2" type="ORF">OESDEN_13403</name>
</gene>
<proteinExistence type="predicted"/>
<evidence type="ECO:0000313" key="3">
    <source>
        <dbReference type="Proteomes" id="UP000053660"/>
    </source>
</evidence>
<organism evidence="2 3">
    <name type="scientific">Oesophagostomum dentatum</name>
    <name type="common">Nodular worm</name>
    <dbReference type="NCBI Taxonomy" id="61180"/>
    <lineage>
        <taxon>Eukaryota</taxon>
        <taxon>Metazoa</taxon>
        <taxon>Ecdysozoa</taxon>
        <taxon>Nematoda</taxon>
        <taxon>Chromadorea</taxon>
        <taxon>Rhabditida</taxon>
        <taxon>Rhabditina</taxon>
        <taxon>Rhabditomorpha</taxon>
        <taxon>Strongyloidea</taxon>
        <taxon>Strongylidae</taxon>
        <taxon>Oesophagostomum</taxon>
    </lineage>
</organism>
<sequence length="87" mass="9907">MSCTFKETRTFDSYADIDFFNSGTLERCLESCFQNPNCSTVIHAKSGSCFLYGKSGDGKEVFGLDRGFDLYRNMTEPSCKKTVRYRP</sequence>
<dbReference type="EMBL" id="KN559270">
    <property type="protein sequence ID" value="KHJ86834.1"/>
    <property type="molecule type" value="Genomic_DNA"/>
</dbReference>
<dbReference type="Pfam" id="PF00024">
    <property type="entry name" value="PAN_1"/>
    <property type="match status" value="1"/>
</dbReference>
<dbReference type="AlphaFoldDB" id="A0A0B1SPE9"/>
<dbReference type="InterPro" id="IPR003609">
    <property type="entry name" value="Pan_app"/>
</dbReference>
<protein>
    <submittedName>
        <fullName evidence="2">PAN domain protein</fullName>
    </submittedName>
</protein>
<reference evidence="2 3" key="1">
    <citation type="submission" date="2014-03" db="EMBL/GenBank/DDBJ databases">
        <title>Draft genome of the hookworm Oesophagostomum dentatum.</title>
        <authorList>
            <person name="Mitreva M."/>
        </authorList>
    </citation>
    <scope>NUCLEOTIDE SEQUENCE [LARGE SCALE GENOMIC DNA]</scope>
    <source>
        <strain evidence="2 3">OD-Hann</strain>
    </source>
</reference>
<dbReference type="PROSITE" id="PS50948">
    <property type="entry name" value="PAN"/>
    <property type="match status" value="1"/>
</dbReference>